<name>A0A314U978_PRUYE</name>
<proteinExistence type="predicted"/>
<organism evidence="2 3">
    <name type="scientific">Prunus yedoensis var. nudiflora</name>
    <dbReference type="NCBI Taxonomy" id="2094558"/>
    <lineage>
        <taxon>Eukaryota</taxon>
        <taxon>Viridiplantae</taxon>
        <taxon>Streptophyta</taxon>
        <taxon>Embryophyta</taxon>
        <taxon>Tracheophyta</taxon>
        <taxon>Spermatophyta</taxon>
        <taxon>Magnoliopsida</taxon>
        <taxon>eudicotyledons</taxon>
        <taxon>Gunneridae</taxon>
        <taxon>Pentapetalae</taxon>
        <taxon>rosids</taxon>
        <taxon>fabids</taxon>
        <taxon>Rosales</taxon>
        <taxon>Rosaceae</taxon>
        <taxon>Amygdaloideae</taxon>
        <taxon>Amygdaleae</taxon>
        <taxon>Prunus</taxon>
    </lineage>
</organism>
<dbReference type="Proteomes" id="UP000250321">
    <property type="component" value="Unassembled WGS sequence"/>
</dbReference>
<evidence type="ECO:0000256" key="1">
    <source>
        <dbReference type="SAM" id="MobiDB-lite"/>
    </source>
</evidence>
<sequence length="100" mass="11676">MSTGNLFLKPNLENQNSRFSRPQVMPPSQQLLPRAMEKVAAKQRVALRKRKASHQAIISELVGILLTEASRQGRSFRVWQQVHWPQETGRRGVQFWKRNR</sequence>
<comment type="caution">
    <text evidence="2">The sequence shown here is derived from an EMBL/GenBank/DDBJ whole genome shotgun (WGS) entry which is preliminary data.</text>
</comment>
<feature type="compositionally biased region" description="Polar residues" evidence="1">
    <location>
        <begin position="12"/>
        <end position="28"/>
    </location>
</feature>
<keyword evidence="3" id="KW-1185">Reference proteome</keyword>
<reference evidence="2 3" key="1">
    <citation type="submission" date="2018-02" db="EMBL/GenBank/DDBJ databases">
        <title>Draft genome of wild Prunus yedoensis var. nudiflora.</title>
        <authorList>
            <person name="Baek S."/>
            <person name="Kim J.-H."/>
            <person name="Choi K."/>
            <person name="Kim G.-B."/>
            <person name="Cho A."/>
            <person name="Jang H."/>
            <person name="Shin C.-H."/>
            <person name="Yu H.-J."/>
            <person name="Mun J.-H."/>
        </authorList>
    </citation>
    <scope>NUCLEOTIDE SEQUENCE [LARGE SCALE GENOMIC DNA]</scope>
    <source>
        <strain evidence="3">cv. Jeju island</strain>
        <tissue evidence="2">Leaf</tissue>
    </source>
</reference>
<protein>
    <submittedName>
        <fullName evidence="2">Uncharacterized protein</fullName>
    </submittedName>
</protein>
<accession>A0A314U978</accession>
<gene>
    <name evidence="2" type="ORF">Pyn_21294</name>
</gene>
<dbReference type="EMBL" id="PJQY01003849">
    <property type="protein sequence ID" value="PQM33965.1"/>
    <property type="molecule type" value="Genomic_DNA"/>
</dbReference>
<evidence type="ECO:0000313" key="3">
    <source>
        <dbReference type="Proteomes" id="UP000250321"/>
    </source>
</evidence>
<dbReference type="AlphaFoldDB" id="A0A314U978"/>
<evidence type="ECO:0000313" key="2">
    <source>
        <dbReference type="EMBL" id="PQM33965.1"/>
    </source>
</evidence>
<feature type="region of interest" description="Disordered" evidence="1">
    <location>
        <begin position="1"/>
        <end position="28"/>
    </location>
</feature>